<reference evidence="4 5" key="2">
    <citation type="submission" date="2018-04" db="EMBL/GenBank/DDBJ databases">
        <title>Thauera lacus sp. nov., isolated from an saline lake in Inner Mongolia, China.</title>
        <authorList>
            <person name="Liang Q.-Y."/>
        </authorList>
    </citation>
    <scope>NUCLEOTIDE SEQUENCE [LARGE SCALE GENOMIC DNA]</scope>
    <source>
        <strain evidence="4 5">D20</strain>
    </source>
</reference>
<feature type="active site" description="Nucleophile" evidence="1">
    <location>
        <position position="154"/>
    </location>
</feature>
<evidence type="ECO:0000313" key="4">
    <source>
        <dbReference type="EMBL" id="PTD95280.1"/>
    </source>
</evidence>
<dbReference type="PANTHER" id="PTHR38420:SF1">
    <property type="entry name" value="PUTATIVE (AFU_ORTHOLOGUE AFUA_5G14690)-RELATED"/>
    <property type="match status" value="1"/>
</dbReference>
<name>A0A2T4IBY4_9RHOO</name>
<keyword evidence="5" id="KW-1185">Reference proteome</keyword>
<dbReference type="GO" id="GO:0003877">
    <property type="term" value="F:ATP:ADP adenylyltransferase activity"/>
    <property type="evidence" value="ECO:0007669"/>
    <property type="project" value="InterPro"/>
</dbReference>
<accession>A0A2T4IBY4</accession>
<dbReference type="InterPro" id="IPR043171">
    <property type="entry name" value="Ap4A_phos1/2-like"/>
</dbReference>
<feature type="domain" description="Ap4A phosphorylase 1/2 N-terminal" evidence="3">
    <location>
        <begin position="10"/>
        <end position="161"/>
    </location>
</feature>
<dbReference type="InterPro" id="IPR045759">
    <property type="entry name" value="Ap4A_phos1/2_N"/>
</dbReference>
<protein>
    <submittedName>
        <fullName evidence="4">Phosphorylase</fullName>
    </submittedName>
</protein>
<evidence type="ECO:0000259" key="3">
    <source>
        <dbReference type="Pfam" id="PF19327"/>
    </source>
</evidence>
<dbReference type="InterPro" id="IPR019200">
    <property type="entry name" value="ATP_adenylylTrfase_C"/>
</dbReference>
<dbReference type="Gene3D" id="3.30.428.70">
    <property type="match status" value="1"/>
</dbReference>
<gene>
    <name evidence="4" type="ORF">C8261_15325</name>
</gene>
<dbReference type="Proteomes" id="UP000241193">
    <property type="component" value="Unassembled WGS sequence"/>
</dbReference>
<proteinExistence type="predicted"/>
<dbReference type="InterPro" id="IPR009163">
    <property type="entry name" value="Ap4A_phos1/2"/>
</dbReference>
<dbReference type="AlphaFoldDB" id="A0A2T4IBY4"/>
<evidence type="ECO:0000259" key="2">
    <source>
        <dbReference type="Pfam" id="PF09830"/>
    </source>
</evidence>
<dbReference type="Pfam" id="PF19327">
    <property type="entry name" value="Ap4A_phos_N"/>
    <property type="match status" value="1"/>
</dbReference>
<dbReference type="GO" id="GO:0005524">
    <property type="term" value="F:ATP binding"/>
    <property type="evidence" value="ECO:0007669"/>
    <property type="project" value="InterPro"/>
</dbReference>
<dbReference type="EMBL" id="PZKC01000015">
    <property type="protein sequence ID" value="PTD95280.1"/>
    <property type="molecule type" value="Genomic_DNA"/>
</dbReference>
<reference evidence="4 5" key="1">
    <citation type="submission" date="2018-03" db="EMBL/GenBank/DDBJ databases">
        <authorList>
            <person name="Keele B.F."/>
        </authorList>
    </citation>
    <scope>NUCLEOTIDE SEQUENCE [LARGE SCALE GENOMIC DNA]</scope>
    <source>
        <strain evidence="4 5">D20</strain>
    </source>
</reference>
<dbReference type="GO" id="GO:0009117">
    <property type="term" value="P:nucleotide metabolic process"/>
    <property type="evidence" value="ECO:0007669"/>
    <property type="project" value="InterPro"/>
</dbReference>
<dbReference type="InterPro" id="IPR036265">
    <property type="entry name" value="HIT-like_sf"/>
</dbReference>
<dbReference type="SUPFAM" id="SSF54197">
    <property type="entry name" value="HIT-like"/>
    <property type="match status" value="1"/>
</dbReference>
<sequence>MPVTTASPTPALLDRIRQCREAALRSGALQPIATERAEIDDHGLHFSVRWISSLERKHAQREQAAGRRDPGFNPFLPPEAGLTVGELGADHLAVLNKFPVIDDHLLVIARHFVEQSAPLDAGDFTALARVLGPLGGLGFYNGGTAAGASQRHKHLQWIPRAADDTCLGPFAPGAAGSLPFRHATVALGEVDWSQPAAAGARLHTAFAGACASLGMDAGADPMPPYNLLIDRQRMLVVPRCAEHWQDISVNALGFAGSLFVRRPAQLDSIRACGPLQVLTAVGCALP</sequence>
<dbReference type="PIRSF" id="PIRSF000846">
    <property type="entry name" value="ATP_adenylyltr"/>
    <property type="match status" value="1"/>
</dbReference>
<feature type="domain" description="ATP adenylyltransferase C-terminal" evidence="2">
    <location>
        <begin position="177"/>
        <end position="283"/>
    </location>
</feature>
<dbReference type="RefSeq" id="WP_107494632.1">
    <property type="nucleotide sequence ID" value="NZ_PZKC01000015.1"/>
</dbReference>
<dbReference type="OrthoDB" id="421767at2"/>
<dbReference type="PANTHER" id="PTHR38420">
    <property type="entry name" value="AP-4-A PHOSPHORYLASE II"/>
    <property type="match status" value="1"/>
</dbReference>
<evidence type="ECO:0000256" key="1">
    <source>
        <dbReference type="PIRSR" id="PIRSR000846-1"/>
    </source>
</evidence>
<comment type="caution">
    <text evidence="4">The sequence shown here is derived from an EMBL/GenBank/DDBJ whole genome shotgun (WGS) entry which is preliminary data.</text>
</comment>
<dbReference type="Pfam" id="PF09830">
    <property type="entry name" value="ATP_transf"/>
    <property type="match status" value="1"/>
</dbReference>
<organism evidence="4 5">
    <name type="scientific">Pseudothauera lacus</name>
    <dbReference type="NCBI Taxonomy" id="2136175"/>
    <lineage>
        <taxon>Bacteria</taxon>
        <taxon>Pseudomonadati</taxon>
        <taxon>Pseudomonadota</taxon>
        <taxon>Betaproteobacteria</taxon>
        <taxon>Rhodocyclales</taxon>
        <taxon>Zoogloeaceae</taxon>
        <taxon>Pseudothauera</taxon>
    </lineage>
</organism>
<evidence type="ECO:0000313" key="5">
    <source>
        <dbReference type="Proteomes" id="UP000241193"/>
    </source>
</evidence>